<accession>A0A2I4PEP4</accession>
<reference evidence="2" key="1">
    <citation type="submission" date="2016-07" db="EMBL/GenBank/DDBJ databases">
        <title>Mitochondrial genome evolution in Stichotrich ciliates.</title>
        <authorList>
            <person name="Chen X."/>
            <person name="Landweber L."/>
        </authorList>
    </citation>
    <scope>NUCLEOTIDE SEQUENCE</scope>
</reference>
<dbReference type="Gene3D" id="3.30.460.80">
    <property type="entry name" value="NADH:ubiquinone oxidoreductase, 30kDa subunit"/>
    <property type="match status" value="1"/>
</dbReference>
<dbReference type="AlphaFoldDB" id="A0A2I4PEP4"/>
<proteinExistence type="predicted"/>
<sequence>MKTKHLKFLNTLKNGNRDQINLILPHHFLFLLSLHLKLATPFSNIKLTDLFGYETPLEQTNNTSSVIFSFTTPKPLFTLNVITLNNPLFPIKMNMPSISSLFLTANWLERELMEMHGFHLHNKEDSRNLMLPYGDASSPLQKIIPSIGLREIFFDSVNDVITSRPTSIQF</sequence>
<dbReference type="SUPFAM" id="SSF143243">
    <property type="entry name" value="Nqo5-like"/>
    <property type="match status" value="1"/>
</dbReference>
<evidence type="ECO:0000259" key="1">
    <source>
        <dbReference type="Pfam" id="PF00329"/>
    </source>
</evidence>
<dbReference type="EMBL" id="KX494929">
    <property type="protein sequence ID" value="APW82396.1"/>
    <property type="molecule type" value="Genomic_DNA"/>
</dbReference>
<gene>
    <name evidence="2" type="primary">nad9</name>
</gene>
<evidence type="ECO:0000313" key="2">
    <source>
        <dbReference type="EMBL" id="APW82396.1"/>
    </source>
</evidence>
<dbReference type="InterPro" id="IPR001268">
    <property type="entry name" value="NADH_UbQ_OxRdtase_30kDa_su"/>
</dbReference>
<geneLocation type="mitochondrion" evidence="2"/>
<dbReference type="GO" id="GO:0008137">
    <property type="term" value="F:NADH dehydrogenase (ubiquinone) activity"/>
    <property type="evidence" value="ECO:0007669"/>
    <property type="project" value="InterPro"/>
</dbReference>
<organism evidence="2">
    <name type="scientific">Urostyla grandis</name>
    <dbReference type="NCBI Taxonomy" id="57509"/>
    <lineage>
        <taxon>Eukaryota</taxon>
        <taxon>Sar</taxon>
        <taxon>Alveolata</taxon>
        <taxon>Ciliophora</taxon>
        <taxon>Intramacronucleata</taxon>
        <taxon>Spirotrichea</taxon>
        <taxon>Stichotrichia</taxon>
        <taxon>Urostylida</taxon>
        <taxon>Urostylidae</taxon>
        <taxon>Urostyla</taxon>
    </lineage>
</organism>
<name>A0A2I4PEP4_9SPIT</name>
<keyword evidence="2" id="KW-0496">Mitochondrion</keyword>
<dbReference type="InterPro" id="IPR037232">
    <property type="entry name" value="NADH_quin_OxRdtase_su_C/D-like"/>
</dbReference>
<feature type="domain" description="NADH:ubiquinone oxidoreductase 30kDa subunit" evidence="1">
    <location>
        <begin position="47"/>
        <end position="145"/>
    </location>
</feature>
<protein>
    <submittedName>
        <fullName evidence="2">Nad9</fullName>
    </submittedName>
</protein>
<dbReference type="Pfam" id="PF00329">
    <property type="entry name" value="Complex1_30kDa"/>
    <property type="match status" value="1"/>
</dbReference>